<dbReference type="RefSeq" id="WP_209620344.1">
    <property type="nucleotide sequence ID" value="NZ_BMRG01000013.1"/>
</dbReference>
<comment type="caution">
    <text evidence="1">The sequence shown here is derived from an EMBL/GenBank/DDBJ whole genome shotgun (WGS) entry which is preliminary data.</text>
</comment>
<keyword evidence="2" id="KW-1185">Reference proteome</keyword>
<gene>
    <name evidence="1" type="ORF">GCM10010185_52050</name>
</gene>
<organism evidence="1 2">
    <name type="scientific">Saccharothrix coeruleofusca</name>
    <dbReference type="NCBI Taxonomy" id="33919"/>
    <lineage>
        <taxon>Bacteria</taxon>
        <taxon>Bacillati</taxon>
        <taxon>Actinomycetota</taxon>
        <taxon>Actinomycetes</taxon>
        <taxon>Pseudonocardiales</taxon>
        <taxon>Pseudonocardiaceae</taxon>
        <taxon>Saccharothrix</taxon>
    </lineage>
</organism>
<dbReference type="AlphaFoldDB" id="A0A918AQ90"/>
<evidence type="ECO:0008006" key="3">
    <source>
        <dbReference type="Google" id="ProtNLM"/>
    </source>
</evidence>
<reference evidence="1" key="2">
    <citation type="submission" date="2020-09" db="EMBL/GenBank/DDBJ databases">
        <authorList>
            <person name="Sun Q."/>
            <person name="Ohkuma M."/>
        </authorList>
    </citation>
    <scope>NUCLEOTIDE SEQUENCE</scope>
    <source>
        <strain evidence="1">JCM 3313</strain>
    </source>
</reference>
<accession>A0A918AQ90</accession>
<protein>
    <recommendedName>
        <fullName evidence="3">DUF1059 domain-containing protein</fullName>
    </recommendedName>
</protein>
<evidence type="ECO:0000313" key="2">
    <source>
        <dbReference type="Proteomes" id="UP000639606"/>
    </source>
</evidence>
<dbReference type="EMBL" id="BMRG01000013">
    <property type="protein sequence ID" value="GGP72400.1"/>
    <property type="molecule type" value="Genomic_DNA"/>
</dbReference>
<dbReference type="Proteomes" id="UP000639606">
    <property type="component" value="Unassembled WGS sequence"/>
</dbReference>
<name>A0A918AQ90_9PSEU</name>
<proteinExistence type="predicted"/>
<sequence>MNAGLEVSCPMCGGLIEATDQDELIRLSQLHTLDAHRYNVPAEHVLAAMMPGGVDPDRGEDLR</sequence>
<reference evidence="1" key="1">
    <citation type="journal article" date="2014" name="Int. J. Syst. Evol. Microbiol.">
        <title>Complete genome sequence of Corynebacterium casei LMG S-19264T (=DSM 44701T), isolated from a smear-ripened cheese.</title>
        <authorList>
            <consortium name="US DOE Joint Genome Institute (JGI-PGF)"/>
            <person name="Walter F."/>
            <person name="Albersmeier A."/>
            <person name="Kalinowski J."/>
            <person name="Ruckert C."/>
        </authorList>
    </citation>
    <scope>NUCLEOTIDE SEQUENCE</scope>
    <source>
        <strain evidence="1">JCM 3313</strain>
    </source>
</reference>
<evidence type="ECO:0000313" key="1">
    <source>
        <dbReference type="EMBL" id="GGP72400.1"/>
    </source>
</evidence>